<name>A0A2K1ING3_PHYPA</name>
<reference evidence="2" key="3">
    <citation type="submission" date="2020-12" db="UniProtKB">
        <authorList>
            <consortium name="EnsemblPlants"/>
        </authorList>
    </citation>
    <scope>IDENTIFICATION</scope>
</reference>
<proteinExistence type="predicted"/>
<keyword evidence="3" id="KW-1185">Reference proteome</keyword>
<accession>A0A2K1ING3</accession>
<evidence type="ECO:0000313" key="1">
    <source>
        <dbReference type="EMBL" id="PNR30825.1"/>
    </source>
</evidence>
<dbReference type="EMBL" id="ABEU02000022">
    <property type="protein sequence ID" value="PNR30825.1"/>
    <property type="molecule type" value="Genomic_DNA"/>
</dbReference>
<reference evidence="1 3" key="1">
    <citation type="journal article" date="2008" name="Science">
        <title>The Physcomitrella genome reveals evolutionary insights into the conquest of land by plants.</title>
        <authorList>
            <person name="Rensing S."/>
            <person name="Lang D."/>
            <person name="Zimmer A."/>
            <person name="Terry A."/>
            <person name="Salamov A."/>
            <person name="Shapiro H."/>
            <person name="Nishiyama T."/>
            <person name="Perroud P.-F."/>
            <person name="Lindquist E."/>
            <person name="Kamisugi Y."/>
            <person name="Tanahashi T."/>
            <person name="Sakakibara K."/>
            <person name="Fujita T."/>
            <person name="Oishi K."/>
            <person name="Shin-I T."/>
            <person name="Kuroki Y."/>
            <person name="Toyoda A."/>
            <person name="Suzuki Y."/>
            <person name="Hashimoto A."/>
            <person name="Yamaguchi K."/>
            <person name="Sugano A."/>
            <person name="Kohara Y."/>
            <person name="Fujiyama A."/>
            <person name="Anterola A."/>
            <person name="Aoki S."/>
            <person name="Ashton N."/>
            <person name="Barbazuk W.B."/>
            <person name="Barker E."/>
            <person name="Bennetzen J."/>
            <person name="Bezanilla M."/>
            <person name="Blankenship R."/>
            <person name="Cho S.H."/>
            <person name="Dutcher S."/>
            <person name="Estelle M."/>
            <person name="Fawcett J.A."/>
            <person name="Gundlach H."/>
            <person name="Hanada K."/>
            <person name="Heyl A."/>
            <person name="Hicks K.A."/>
            <person name="Hugh J."/>
            <person name="Lohr M."/>
            <person name="Mayer K."/>
            <person name="Melkozernov A."/>
            <person name="Murata T."/>
            <person name="Nelson D."/>
            <person name="Pils B."/>
            <person name="Prigge M."/>
            <person name="Reiss B."/>
            <person name="Renner T."/>
            <person name="Rombauts S."/>
            <person name="Rushton P."/>
            <person name="Sanderfoot A."/>
            <person name="Schween G."/>
            <person name="Shiu S.-H."/>
            <person name="Stueber K."/>
            <person name="Theodoulou F.L."/>
            <person name="Tu H."/>
            <person name="Van de Peer Y."/>
            <person name="Verrier P.J."/>
            <person name="Waters E."/>
            <person name="Wood A."/>
            <person name="Yang L."/>
            <person name="Cove D."/>
            <person name="Cuming A."/>
            <person name="Hasebe M."/>
            <person name="Lucas S."/>
            <person name="Mishler D.B."/>
            <person name="Reski R."/>
            <person name="Grigoriev I."/>
            <person name="Quatrano R.S."/>
            <person name="Boore J.L."/>
        </authorList>
    </citation>
    <scope>NUCLEOTIDE SEQUENCE [LARGE SCALE GENOMIC DNA]</scope>
    <source>
        <strain evidence="2 3">cv. Gransden 2004</strain>
    </source>
</reference>
<organism evidence="1">
    <name type="scientific">Physcomitrium patens</name>
    <name type="common">Spreading-leaved earth moss</name>
    <name type="synonym">Physcomitrella patens</name>
    <dbReference type="NCBI Taxonomy" id="3218"/>
    <lineage>
        <taxon>Eukaryota</taxon>
        <taxon>Viridiplantae</taxon>
        <taxon>Streptophyta</taxon>
        <taxon>Embryophyta</taxon>
        <taxon>Bryophyta</taxon>
        <taxon>Bryophytina</taxon>
        <taxon>Bryopsida</taxon>
        <taxon>Funariidae</taxon>
        <taxon>Funariales</taxon>
        <taxon>Funariaceae</taxon>
        <taxon>Physcomitrium</taxon>
    </lineage>
</organism>
<sequence>MITTPSAASDPACRLSSILSILAIIIHLRSIPEQLPSSRNSCFTFITHKVTTERMDQLVTVTGTFHPVNL</sequence>
<gene>
    <name evidence="1" type="ORF">PHYPA_027141</name>
</gene>
<dbReference type="Proteomes" id="UP000006727">
    <property type="component" value="Chromosome 22"/>
</dbReference>
<dbReference type="AlphaFoldDB" id="A0A2K1ING3"/>
<dbReference type="Gramene" id="Pp3c22_14350V3.1">
    <property type="protein sequence ID" value="Pp3c22_14350V3.1"/>
    <property type="gene ID" value="Pp3c22_14350"/>
</dbReference>
<dbReference type="InParanoid" id="A0A2K1ING3"/>
<dbReference type="EnsemblPlants" id="Pp3c22_14350V3.1">
    <property type="protein sequence ID" value="Pp3c22_14350V3.1"/>
    <property type="gene ID" value="Pp3c22_14350"/>
</dbReference>
<evidence type="ECO:0000313" key="2">
    <source>
        <dbReference type="EnsemblPlants" id="Pp3c22_14350V3.1"/>
    </source>
</evidence>
<protein>
    <submittedName>
        <fullName evidence="1 2">Uncharacterized protein</fullName>
    </submittedName>
</protein>
<evidence type="ECO:0000313" key="3">
    <source>
        <dbReference type="Proteomes" id="UP000006727"/>
    </source>
</evidence>
<reference evidence="1 3" key="2">
    <citation type="journal article" date="2018" name="Plant J.">
        <title>The Physcomitrella patens chromosome-scale assembly reveals moss genome structure and evolution.</title>
        <authorList>
            <person name="Lang D."/>
            <person name="Ullrich K.K."/>
            <person name="Murat F."/>
            <person name="Fuchs J."/>
            <person name="Jenkins J."/>
            <person name="Haas F.B."/>
            <person name="Piednoel M."/>
            <person name="Gundlach H."/>
            <person name="Van Bel M."/>
            <person name="Meyberg R."/>
            <person name="Vives C."/>
            <person name="Morata J."/>
            <person name="Symeonidi A."/>
            <person name="Hiss M."/>
            <person name="Muchero W."/>
            <person name="Kamisugi Y."/>
            <person name="Saleh O."/>
            <person name="Blanc G."/>
            <person name="Decker E.L."/>
            <person name="van Gessel N."/>
            <person name="Grimwood J."/>
            <person name="Hayes R.D."/>
            <person name="Graham S.W."/>
            <person name="Gunter L.E."/>
            <person name="McDaniel S.F."/>
            <person name="Hoernstein S.N.W."/>
            <person name="Larsson A."/>
            <person name="Li F.W."/>
            <person name="Perroud P.F."/>
            <person name="Phillips J."/>
            <person name="Ranjan P."/>
            <person name="Rokshar D.S."/>
            <person name="Rothfels C.J."/>
            <person name="Schneider L."/>
            <person name="Shu S."/>
            <person name="Stevenson D.W."/>
            <person name="Thummler F."/>
            <person name="Tillich M."/>
            <person name="Villarreal Aguilar J.C."/>
            <person name="Widiez T."/>
            <person name="Wong G.K."/>
            <person name="Wymore A."/>
            <person name="Zhang Y."/>
            <person name="Zimmer A.D."/>
            <person name="Quatrano R.S."/>
            <person name="Mayer K.F.X."/>
            <person name="Goodstein D."/>
            <person name="Casacuberta J.M."/>
            <person name="Vandepoele K."/>
            <person name="Reski R."/>
            <person name="Cuming A.C."/>
            <person name="Tuskan G.A."/>
            <person name="Maumus F."/>
            <person name="Salse J."/>
            <person name="Schmutz J."/>
            <person name="Rensing S.A."/>
        </authorList>
    </citation>
    <scope>NUCLEOTIDE SEQUENCE [LARGE SCALE GENOMIC DNA]</scope>
    <source>
        <strain evidence="2 3">cv. Gransden 2004</strain>
    </source>
</reference>